<sequence>MFTIIGEFLIGENKFGTLANLNATTHLIREATNAVLWTTVMLDTITPRWNAILEKARSESDDISDREARLKMAELKNIRPDSKQKAARSQLTANTSSISFGRSDAVSRRIFSHWDFQTSHCASVMATNAKSTQAVSRTGSSYSAPELSPIRRVIESWDRSAPLVSMPCYLSALQIHNSAYFFEDGRVDSQDFDSEKIILRPYRTLVQFHGPKQQRSRNTEVKDLDPERAQRNARTLLDLIKVAGRFGSVTDSTSSGPSSTPVRNGMEDREAHMYLDLNAPAHIAATLNKEELDEMVNRLPEVVQACPDILRSRLFVSSKDAASPESLLSAIKQFQACYADFPDLTPCRPSLVVEPVRSKSEFAANIISGIGVR</sequence>
<name>A0ACC2V710_9TREE</name>
<dbReference type="EMBL" id="JASBWS010000130">
    <property type="protein sequence ID" value="KAJ9095077.1"/>
    <property type="molecule type" value="Genomic_DNA"/>
</dbReference>
<organism evidence="1 2">
    <name type="scientific">Naganishia adeliensis</name>
    <dbReference type="NCBI Taxonomy" id="92952"/>
    <lineage>
        <taxon>Eukaryota</taxon>
        <taxon>Fungi</taxon>
        <taxon>Dikarya</taxon>
        <taxon>Basidiomycota</taxon>
        <taxon>Agaricomycotina</taxon>
        <taxon>Tremellomycetes</taxon>
        <taxon>Filobasidiales</taxon>
        <taxon>Filobasidiaceae</taxon>
        <taxon>Naganishia</taxon>
    </lineage>
</organism>
<evidence type="ECO:0000313" key="2">
    <source>
        <dbReference type="Proteomes" id="UP001230649"/>
    </source>
</evidence>
<evidence type="ECO:0000313" key="1">
    <source>
        <dbReference type="EMBL" id="KAJ9095077.1"/>
    </source>
</evidence>
<accession>A0ACC2V710</accession>
<reference evidence="1" key="1">
    <citation type="submission" date="2023-04" db="EMBL/GenBank/DDBJ databases">
        <title>Draft Genome sequencing of Naganishia species isolated from polar environments using Oxford Nanopore Technology.</title>
        <authorList>
            <person name="Leo P."/>
            <person name="Venkateswaran K."/>
        </authorList>
    </citation>
    <scope>NUCLEOTIDE SEQUENCE</scope>
    <source>
        <strain evidence="1">MNA-CCFEE 5262</strain>
    </source>
</reference>
<dbReference type="Proteomes" id="UP001230649">
    <property type="component" value="Unassembled WGS sequence"/>
</dbReference>
<keyword evidence="2" id="KW-1185">Reference proteome</keyword>
<gene>
    <name evidence="1" type="ORF">QFC20_006765</name>
</gene>
<proteinExistence type="predicted"/>
<protein>
    <submittedName>
        <fullName evidence="1">Uncharacterized protein</fullName>
    </submittedName>
</protein>
<comment type="caution">
    <text evidence="1">The sequence shown here is derived from an EMBL/GenBank/DDBJ whole genome shotgun (WGS) entry which is preliminary data.</text>
</comment>